<feature type="transmembrane region" description="Helical" evidence="2">
    <location>
        <begin position="114"/>
        <end position="136"/>
    </location>
</feature>
<keyword evidence="2" id="KW-1133">Transmembrane helix</keyword>
<feature type="transmembrane region" description="Helical" evidence="2">
    <location>
        <begin position="43"/>
        <end position="66"/>
    </location>
</feature>
<comment type="caution">
    <text evidence="3">The sequence shown here is derived from an EMBL/GenBank/DDBJ whole genome shotgun (WGS) entry which is preliminary data.</text>
</comment>
<sequence>MASLELNTKSESGVRLPGYSQADPITEPQPARFARIIHPHIRLLEIGIAAVALVNVCVCGVAVALFNKQSLISVPVVLDNPFFVIGQLILSAIVVVCCIVALTSRVRGSPPLRLLGSILVIGINIYLIVHDFQFLYKKKTYNEPVEPLYCSAFADGARFSGQAGFAAMNLCTLETVIQIIGLVWSLGLLVECVVMFEHHRRRSAAPQTQLDETIASDLRVGFFGENALPTSRLEQYYGKNYPAVMNGSVKLEVPATAPQLQQQQQPRALSLNDYIRHGAAPSGTTTTLMS</sequence>
<feature type="region of interest" description="Disordered" evidence="1">
    <location>
        <begin position="1"/>
        <end position="23"/>
    </location>
</feature>
<feature type="transmembrane region" description="Helical" evidence="2">
    <location>
        <begin position="176"/>
        <end position="196"/>
    </location>
</feature>
<feature type="compositionally biased region" description="Polar residues" evidence="1">
    <location>
        <begin position="1"/>
        <end position="11"/>
    </location>
</feature>
<name>A0A9P3H376_9FUNG</name>
<dbReference type="AlphaFoldDB" id="A0A9P3H376"/>
<gene>
    <name evidence="3" type="ORF">EMPS_01615</name>
</gene>
<feature type="transmembrane region" description="Helical" evidence="2">
    <location>
        <begin position="82"/>
        <end position="102"/>
    </location>
</feature>
<keyword evidence="4" id="KW-1185">Reference proteome</keyword>
<evidence type="ECO:0000313" key="3">
    <source>
        <dbReference type="EMBL" id="GJJ69269.1"/>
    </source>
</evidence>
<organism evidence="3 4">
    <name type="scientific">Entomortierella parvispora</name>
    <dbReference type="NCBI Taxonomy" id="205924"/>
    <lineage>
        <taxon>Eukaryota</taxon>
        <taxon>Fungi</taxon>
        <taxon>Fungi incertae sedis</taxon>
        <taxon>Mucoromycota</taxon>
        <taxon>Mortierellomycotina</taxon>
        <taxon>Mortierellomycetes</taxon>
        <taxon>Mortierellales</taxon>
        <taxon>Mortierellaceae</taxon>
        <taxon>Entomortierella</taxon>
    </lineage>
</organism>
<reference evidence="3" key="1">
    <citation type="submission" date="2021-11" db="EMBL/GenBank/DDBJ databases">
        <authorList>
            <person name="Herlambang A."/>
            <person name="Guo Y."/>
            <person name="Takashima Y."/>
            <person name="Nishizawa T."/>
        </authorList>
    </citation>
    <scope>NUCLEOTIDE SEQUENCE</scope>
    <source>
        <strain evidence="3">E1425</strain>
    </source>
</reference>
<evidence type="ECO:0000313" key="4">
    <source>
        <dbReference type="Proteomes" id="UP000827284"/>
    </source>
</evidence>
<keyword evidence="2" id="KW-0472">Membrane</keyword>
<dbReference type="OrthoDB" id="10479391at2759"/>
<protein>
    <submittedName>
        <fullName evidence="3">Uncharacterized protein</fullName>
    </submittedName>
</protein>
<dbReference type="EMBL" id="BQFW01000002">
    <property type="protein sequence ID" value="GJJ69269.1"/>
    <property type="molecule type" value="Genomic_DNA"/>
</dbReference>
<proteinExistence type="predicted"/>
<dbReference type="Proteomes" id="UP000827284">
    <property type="component" value="Unassembled WGS sequence"/>
</dbReference>
<reference evidence="3" key="2">
    <citation type="journal article" date="2022" name="Microbiol. Resour. Announc.">
        <title>Whole-Genome Sequence of Entomortierella parvispora E1425, a Mucoromycotan Fungus Associated with Burkholderiaceae-Related Endosymbiotic Bacteria.</title>
        <authorList>
            <person name="Herlambang A."/>
            <person name="Guo Y."/>
            <person name="Takashima Y."/>
            <person name="Narisawa K."/>
            <person name="Ohta H."/>
            <person name="Nishizawa T."/>
        </authorList>
    </citation>
    <scope>NUCLEOTIDE SEQUENCE</scope>
    <source>
        <strain evidence="3">E1425</strain>
    </source>
</reference>
<keyword evidence="2" id="KW-0812">Transmembrane</keyword>
<evidence type="ECO:0000256" key="1">
    <source>
        <dbReference type="SAM" id="MobiDB-lite"/>
    </source>
</evidence>
<accession>A0A9P3H376</accession>
<evidence type="ECO:0000256" key="2">
    <source>
        <dbReference type="SAM" id="Phobius"/>
    </source>
</evidence>